<dbReference type="OrthoDB" id="68575at2759"/>
<dbReference type="EMBL" id="FJOG01000016">
    <property type="protein sequence ID" value="CZR60575.1"/>
    <property type="molecule type" value="Genomic_DNA"/>
</dbReference>
<dbReference type="Gene3D" id="3.30.70.1990">
    <property type="match status" value="1"/>
</dbReference>
<dbReference type="Pfam" id="PF13450">
    <property type="entry name" value="NAD_binding_8"/>
    <property type="match status" value="1"/>
</dbReference>
<sequence>MTLICCEPVRMVGSAATALRPVYSLVSLEIVGRRRAEALLLGSRILIRYSARLHLSQNRISDDHSRPLYSVTQNASLPTFSLVGGGSSGTYSAIRLSDLGKTVVVVEQHDQLGGQTQTYTDPTTGGKIDYGVVVWHGLSIVRDYFASLNASLVYRPTDNITTKYFDFTTGKLDTSYVPDAPADLIAAFSGYVNQIAKYPYVNAGLFLPSPVPSDLLYQPQTMIGFLLGFAKGMGNLLKQPTLYVMKNFGADIITDILATFAGKGFLTTALHNNHLLYANAAAVLGNNIFSNSTIVSVDRSSHNQVKILVNTTNMKVYTMLQCDTIMMTIPPKLDNLKGCDLSRFELSLFGQFMNKGCYAGFVRNSGLPNNITIFNVNPNTLYSHALLPATYKIAQTSVPGLVVAVFGANQTIPDQQGQHQILSDLKQLQVAGKGRSNPEFVIYTSHTPFELTVPTAAIAGGFYQQLYGLQGTRNTFYTGAAWHTQDSSLLWQFTEALLPNITAN</sequence>
<dbReference type="SUPFAM" id="SSF51905">
    <property type="entry name" value="FAD/NAD(P)-binding domain"/>
    <property type="match status" value="1"/>
</dbReference>
<gene>
    <name evidence="1" type="ORF">PAC_10471</name>
</gene>
<evidence type="ECO:0000313" key="1">
    <source>
        <dbReference type="EMBL" id="CZR60575.1"/>
    </source>
</evidence>
<organism evidence="1 2">
    <name type="scientific">Phialocephala subalpina</name>
    <dbReference type="NCBI Taxonomy" id="576137"/>
    <lineage>
        <taxon>Eukaryota</taxon>
        <taxon>Fungi</taxon>
        <taxon>Dikarya</taxon>
        <taxon>Ascomycota</taxon>
        <taxon>Pezizomycotina</taxon>
        <taxon>Leotiomycetes</taxon>
        <taxon>Helotiales</taxon>
        <taxon>Mollisiaceae</taxon>
        <taxon>Phialocephala</taxon>
        <taxon>Phialocephala fortinii species complex</taxon>
    </lineage>
</organism>
<evidence type="ECO:0000313" key="2">
    <source>
        <dbReference type="Proteomes" id="UP000184330"/>
    </source>
</evidence>
<dbReference type="Proteomes" id="UP000184330">
    <property type="component" value="Unassembled WGS sequence"/>
</dbReference>
<dbReference type="Gene3D" id="1.10.405.20">
    <property type="match status" value="1"/>
</dbReference>
<dbReference type="AlphaFoldDB" id="A0A1L7X6C1"/>
<protein>
    <recommendedName>
        <fullName evidence="3">Amine oxidase domain-containing protein</fullName>
    </recommendedName>
</protein>
<reference evidence="1 2" key="1">
    <citation type="submission" date="2016-03" db="EMBL/GenBank/DDBJ databases">
        <authorList>
            <person name="Ploux O."/>
        </authorList>
    </citation>
    <scope>NUCLEOTIDE SEQUENCE [LARGE SCALE GENOMIC DNA]</scope>
    <source>
        <strain evidence="1 2">UAMH 11012</strain>
    </source>
</reference>
<keyword evidence="2" id="KW-1185">Reference proteome</keyword>
<dbReference type="STRING" id="576137.A0A1L7X6C1"/>
<proteinExistence type="predicted"/>
<name>A0A1L7X6C1_9HELO</name>
<dbReference type="InterPro" id="IPR036188">
    <property type="entry name" value="FAD/NAD-bd_sf"/>
</dbReference>
<accession>A0A1L7X6C1</accession>
<evidence type="ECO:0008006" key="3">
    <source>
        <dbReference type="Google" id="ProtNLM"/>
    </source>
</evidence>
<dbReference type="Gene3D" id="3.50.50.60">
    <property type="entry name" value="FAD/NAD(P)-binding domain"/>
    <property type="match status" value="1"/>
</dbReference>